<dbReference type="InterPro" id="IPR004680">
    <property type="entry name" value="Cit_transptr-like_dom"/>
</dbReference>
<dbReference type="RefSeq" id="WP_189993155.1">
    <property type="nucleotide sequence ID" value="NZ_BMZS01000010.1"/>
</dbReference>
<feature type="transmembrane region" description="Helical" evidence="7">
    <location>
        <begin position="339"/>
        <end position="364"/>
    </location>
</feature>
<keyword evidence="4 7" id="KW-0812">Transmembrane</keyword>
<reference evidence="9" key="1">
    <citation type="journal article" date="2014" name="Int. J. Syst. Evol. Microbiol.">
        <title>Complete genome sequence of Corynebacterium casei LMG S-19264T (=DSM 44701T), isolated from a smear-ripened cheese.</title>
        <authorList>
            <consortium name="US DOE Joint Genome Institute (JGI-PGF)"/>
            <person name="Walter F."/>
            <person name="Albersmeier A."/>
            <person name="Kalinowski J."/>
            <person name="Ruckert C."/>
        </authorList>
    </citation>
    <scope>NUCLEOTIDE SEQUENCE</scope>
    <source>
        <strain evidence="9">KCTC 42651</strain>
    </source>
</reference>
<proteinExistence type="predicted"/>
<reference evidence="9" key="2">
    <citation type="submission" date="2020-09" db="EMBL/GenBank/DDBJ databases">
        <authorList>
            <person name="Sun Q."/>
            <person name="Kim S."/>
        </authorList>
    </citation>
    <scope>NUCLEOTIDE SEQUENCE</scope>
    <source>
        <strain evidence="9">KCTC 42651</strain>
    </source>
</reference>
<evidence type="ECO:0000256" key="5">
    <source>
        <dbReference type="ARBA" id="ARBA00022989"/>
    </source>
</evidence>
<feature type="domain" description="Citrate transporter-like" evidence="8">
    <location>
        <begin position="26"/>
        <end position="350"/>
    </location>
</feature>
<name>A0A919CR77_9PROT</name>
<comment type="caution">
    <text evidence="9">The sequence shown here is derived from an EMBL/GenBank/DDBJ whole genome shotgun (WGS) entry which is preliminary data.</text>
</comment>
<feature type="transmembrane region" description="Helical" evidence="7">
    <location>
        <begin position="29"/>
        <end position="47"/>
    </location>
</feature>
<evidence type="ECO:0000313" key="9">
    <source>
        <dbReference type="EMBL" id="GHD58380.1"/>
    </source>
</evidence>
<dbReference type="PANTHER" id="PTHR43302">
    <property type="entry name" value="TRANSPORTER ARSB-RELATED"/>
    <property type="match status" value="1"/>
</dbReference>
<accession>A0A919CR77</accession>
<organism evidence="9 10">
    <name type="scientific">Thalassobaculum fulvum</name>
    <dbReference type="NCBI Taxonomy" id="1633335"/>
    <lineage>
        <taxon>Bacteria</taxon>
        <taxon>Pseudomonadati</taxon>
        <taxon>Pseudomonadota</taxon>
        <taxon>Alphaproteobacteria</taxon>
        <taxon>Rhodospirillales</taxon>
        <taxon>Thalassobaculaceae</taxon>
        <taxon>Thalassobaculum</taxon>
    </lineage>
</organism>
<protein>
    <submittedName>
        <fullName evidence="9">Transporter</fullName>
    </submittedName>
</protein>
<feature type="transmembrane region" description="Helical" evidence="7">
    <location>
        <begin position="270"/>
        <end position="294"/>
    </location>
</feature>
<dbReference type="EMBL" id="BMZS01000010">
    <property type="protein sequence ID" value="GHD58380.1"/>
    <property type="molecule type" value="Genomic_DNA"/>
</dbReference>
<evidence type="ECO:0000313" key="10">
    <source>
        <dbReference type="Proteomes" id="UP000630353"/>
    </source>
</evidence>
<dbReference type="PANTHER" id="PTHR43302:SF5">
    <property type="entry name" value="TRANSPORTER ARSB-RELATED"/>
    <property type="match status" value="1"/>
</dbReference>
<keyword evidence="3" id="KW-1003">Cell membrane</keyword>
<keyword evidence="10" id="KW-1185">Reference proteome</keyword>
<evidence type="ECO:0000259" key="8">
    <source>
        <dbReference type="Pfam" id="PF03600"/>
    </source>
</evidence>
<evidence type="ECO:0000256" key="2">
    <source>
        <dbReference type="ARBA" id="ARBA00022448"/>
    </source>
</evidence>
<evidence type="ECO:0000256" key="1">
    <source>
        <dbReference type="ARBA" id="ARBA00004651"/>
    </source>
</evidence>
<evidence type="ECO:0000256" key="6">
    <source>
        <dbReference type="ARBA" id="ARBA00023136"/>
    </source>
</evidence>
<feature type="transmembrane region" description="Helical" evidence="7">
    <location>
        <begin position="98"/>
        <end position="124"/>
    </location>
</feature>
<dbReference type="Pfam" id="PF03600">
    <property type="entry name" value="CitMHS"/>
    <property type="match status" value="1"/>
</dbReference>
<evidence type="ECO:0000256" key="4">
    <source>
        <dbReference type="ARBA" id="ARBA00022692"/>
    </source>
</evidence>
<dbReference type="Proteomes" id="UP000630353">
    <property type="component" value="Unassembled WGS sequence"/>
</dbReference>
<dbReference type="GO" id="GO:0005886">
    <property type="term" value="C:plasma membrane"/>
    <property type="evidence" value="ECO:0007669"/>
    <property type="project" value="UniProtKB-SubCell"/>
</dbReference>
<keyword evidence="2" id="KW-0813">Transport</keyword>
<feature type="transmembrane region" description="Helical" evidence="7">
    <location>
        <begin position="384"/>
        <end position="402"/>
    </location>
</feature>
<dbReference type="AlphaFoldDB" id="A0A919CR77"/>
<gene>
    <name evidence="9" type="ORF">GCM10017083_41260</name>
</gene>
<comment type="subcellular location">
    <subcellularLocation>
        <location evidence="1">Cell membrane</location>
        <topology evidence="1">Multi-pass membrane protein</topology>
    </subcellularLocation>
</comment>
<keyword evidence="6 7" id="KW-0472">Membrane</keyword>
<feature type="transmembrane region" description="Helical" evidence="7">
    <location>
        <begin position="223"/>
        <end position="250"/>
    </location>
</feature>
<feature type="transmembrane region" description="Helical" evidence="7">
    <location>
        <begin position="136"/>
        <end position="155"/>
    </location>
</feature>
<feature type="transmembrane region" description="Helical" evidence="7">
    <location>
        <begin position="59"/>
        <end position="78"/>
    </location>
</feature>
<keyword evidence="5 7" id="KW-1133">Transmembrane helix</keyword>
<feature type="transmembrane region" description="Helical" evidence="7">
    <location>
        <begin position="306"/>
        <end position="333"/>
    </location>
</feature>
<feature type="transmembrane region" description="Helical" evidence="7">
    <location>
        <begin position="170"/>
        <end position="196"/>
    </location>
</feature>
<evidence type="ECO:0000256" key="3">
    <source>
        <dbReference type="ARBA" id="ARBA00022475"/>
    </source>
</evidence>
<sequence>MTGLVLAVFVVVYAGLAAGRLPGLGIDRTGFALLGALVLYAAGAADGDRVAAAVDVPTLAVLFGLMVLSAQFYVSGFYDWCAHAIAHRGASPRRLLAATVAVAGGLSAVLANDVVVFAMTPLLCHGLRARGLDPRPYLIALAGAANAGSAATIIGNPQNILIGQAGGLDFWRFLAVCGPPAAVALAVVYGTVATVWRRELAEPGRSPGHERPAVDRPGILKGAVATVALLGCFALPVPQATGVLVVAGALLVSRRRTTREMLAHVDWPLLLLFVGLFVITDAVAALPVVGEAVAGLQAAGADPARLGVLAPLALAASNTIGNVPAVVLVLALVPDLPEAALHGLALLSTLAGNLLLVGSLANIIVVERAAGAGVRLGFLDHARCGVPMTLVSMAFATAWLAIVA</sequence>
<dbReference type="GO" id="GO:0055085">
    <property type="term" value="P:transmembrane transport"/>
    <property type="evidence" value="ECO:0007669"/>
    <property type="project" value="InterPro"/>
</dbReference>
<evidence type="ECO:0000256" key="7">
    <source>
        <dbReference type="SAM" id="Phobius"/>
    </source>
</evidence>